<name>A0A8K1DAP0_9PASS</name>
<reference evidence="1" key="1">
    <citation type="submission" date="2019-04" db="EMBL/GenBank/DDBJ databases">
        <title>Genome assembly of Zosterops borbonicus 15179.</title>
        <authorList>
            <person name="Leroy T."/>
            <person name="Anselmetti Y."/>
            <person name="Tilak M.-K."/>
            <person name="Nabholz B."/>
        </authorList>
    </citation>
    <scope>NUCLEOTIDE SEQUENCE</scope>
    <source>
        <strain evidence="1">HGM_15179</strain>
        <tissue evidence="1">Muscle</tissue>
    </source>
</reference>
<comment type="caution">
    <text evidence="1">The sequence shown here is derived from an EMBL/GenBank/DDBJ whole genome shotgun (WGS) entry which is preliminary data.</text>
</comment>
<evidence type="ECO:0000313" key="1">
    <source>
        <dbReference type="EMBL" id="TRZ07721.1"/>
    </source>
</evidence>
<keyword evidence="2" id="KW-1185">Reference proteome</keyword>
<dbReference type="EMBL" id="SWJQ01001650">
    <property type="protein sequence ID" value="TRZ07721.1"/>
    <property type="molecule type" value="Genomic_DNA"/>
</dbReference>
<protein>
    <submittedName>
        <fullName evidence="1">Uncharacterized protein</fullName>
    </submittedName>
</protein>
<evidence type="ECO:0000313" key="2">
    <source>
        <dbReference type="Proteomes" id="UP000796761"/>
    </source>
</evidence>
<gene>
    <name evidence="1" type="ORF">HGM15179_019387</name>
</gene>
<dbReference type="Proteomes" id="UP000796761">
    <property type="component" value="Unassembled WGS sequence"/>
</dbReference>
<proteinExistence type="predicted"/>
<sequence>MRLGPIMEPLKNTLAAEKMDYLAAGGNPVGAGKGRGVRLWGTLMVLSLVVCKTTGLHPENRPSTERQSPANECEQCFQTILKGQVATEIMAYQAQYDCRGGKENEYCTYNGTRYRMCQLEGEIVFHDPRPISKDGDDDDRVCLQFDKTFCFSRNEEGIDPESMQIAALPTDPELATEKFGQVPKVSKIMKLGEGKEKSKASEALAKFEEQTKTLANLDKNHFLANARKKFLCDDNANLINSLAISSTLWRNKQNEISIRLTHEIDIRKNFSQNETMRPDEIREGHRKEIRTIQPILDAWTA</sequence>
<organism evidence="1 2">
    <name type="scientific">Zosterops borbonicus</name>
    <dbReference type="NCBI Taxonomy" id="364589"/>
    <lineage>
        <taxon>Eukaryota</taxon>
        <taxon>Metazoa</taxon>
        <taxon>Chordata</taxon>
        <taxon>Craniata</taxon>
        <taxon>Vertebrata</taxon>
        <taxon>Euteleostomi</taxon>
        <taxon>Archelosauria</taxon>
        <taxon>Archosauria</taxon>
        <taxon>Dinosauria</taxon>
        <taxon>Saurischia</taxon>
        <taxon>Theropoda</taxon>
        <taxon>Coelurosauria</taxon>
        <taxon>Aves</taxon>
        <taxon>Neognathae</taxon>
        <taxon>Neoaves</taxon>
        <taxon>Telluraves</taxon>
        <taxon>Australaves</taxon>
        <taxon>Passeriformes</taxon>
        <taxon>Sylvioidea</taxon>
        <taxon>Zosteropidae</taxon>
        <taxon>Zosterops</taxon>
    </lineage>
</organism>
<accession>A0A8K1DAP0</accession>
<dbReference type="AlphaFoldDB" id="A0A8K1DAP0"/>